<gene>
    <name evidence="1" type="ORF">E2C01_095921</name>
</gene>
<evidence type="ECO:0000313" key="2">
    <source>
        <dbReference type="Proteomes" id="UP000324222"/>
    </source>
</evidence>
<dbReference type="EMBL" id="VSRR010122954">
    <property type="protein sequence ID" value="MPD00448.1"/>
    <property type="molecule type" value="Genomic_DNA"/>
</dbReference>
<organism evidence="1 2">
    <name type="scientific">Portunus trituberculatus</name>
    <name type="common">Swimming crab</name>
    <name type="synonym">Neptunus trituberculatus</name>
    <dbReference type="NCBI Taxonomy" id="210409"/>
    <lineage>
        <taxon>Eukaryota</taxon>
        <taxon>Metazoa</taxon>
        <taxon>Ecdysozoa</taxon>
        <taxon>Arthropoda</taxon>
        <taxon>Crustacea</taxon>
        <taxon>Multicrustacea</taxon>
        <taxon>Malacostraca</taxon>
        <taxon>Eumalacostraca</taxon>
        <taxon>Eucarida</taxon>
        <taxon>Decapoda</taxon>
        <taxon>Pleocyemata</taxon>
        <taxon>Brachyura</taxon>
        <taxon>Eubrachyura</taxon>
        <taxon>Portunoidea</taxon>
        <taxon>Portunidae</taxon>
        <taxon>Portuninae</taxon>
        <taxon>Portunus</taxon>
    </lineage>
</organism>
<accession>A0A5B7K598</accession>
<dbReference type="OrthoDB" id="5808441at2759"/>
<keyword evidence="2" id="KW-1185">Reference proteome</keyword>
<dbReference type="AlphaFoldDB" id="A0A5B7K598"/>
<protein>
    <submittedName>
        <fullName evidence="1">Uncharacterized protein</fullName>
    </submittedName>
</protein>
<sequence length="74" mass="8729">MPFFTMKLDINPMNREAFILSIHPTVPGSRFTEDLARKVCLERHHAYLLSQDDDFSYNVAEEYDKFRKCVVSML</sequence>
<name>A0A5B7K598_PORTR</name>
<reference evidence="1 2" key="1">
    <citation type="submission" date="2019-05" db="EMBL/GenBank/DDBJ databases">
        <title>Another draft genome of Portunus trituberculatus and its Hox gene families provides insights of decapod evolution.</title>
        <authorList>
            <person name="Jeong J.-H."/>
            <person name="Song I."/>
            <person name="Kim S."/>
            <person name="Choi T."/>
            <person name="Kim D."/>
            <person name="Ryu S."/>
            <person name="Kim W."/>
        </authorList>
    </citation>
    <scope>NUCLEOTIDE SEQUENCE [LARGE SCALE GENOMIC DNA]</scope>
    <source>
        <tissue evidence="1">Muscle</tissue>
    </source>
</reference>
<proteinExistence type="predicted"/>
<evidence type="ECO:0000313" key="1">
    <source>
        <dbReference type="EMBL" id="MPD00448.1"/>
    </source>
</evidence>
<comment type="caution">
    <text evidence="1">The sequence shown here is derived from an EMBL/GenBank/DDBJ whole genome shotgun (WGS) entry which is preliminary data.</text>
</comment>
<dbReference type="Proteomes" id="UP000324222">
    <property type="component" value="Unassembled WGS sequence"/>
</dbReference>